<evidence type="ECO:0000313" key="3">
    <source>
        <dbReference type="Proteomes" id="UP000245728"/>
    </source>
</evidence>
<evidence type="ECO:0008006" key="4">
    <source>
        <dbReference type="Google" id="ProtNLM"/>
    </source>
</evidence>
<evidence type="ECO:0000256" key="1">
    <source>
        <dbReference type="SAM" id="SignalP"/>
    </source>
</evidence>
<keyword evidence="1" id="KW-0732">Signal</keyword>
<keyword evidence="3" id="KW-1185">Reference proteome</keyword>
<sequence>MKSLTLLAAMIAPFALAETGDSHLSYDWLEAGYKNIQLYDIDADGWGLGFSKKLTRNFYVQGRYHDVTDDHVDAHTQVDITTAELGLGYYHPLTDNMDFTATLSRLDGEEDFTEDEGYHHHHDHDIESTAFTPGLKAHIGKVELHGSARYVKPDHGDSHWGLEVSANYFVSPTWTLSVLYEKVDEEKVLLLGTQYHFGSH</sequence>
<dbReference type="KEGG" id="salh:HMF8227_01113"/>
<dbReference type="RefSeq" id="WP_109339225.1">
    <property type="nucleotide sequence ID" value="NZ_CP029347.1"/>
</dbReference>
<dbReference type="AlphaFoldDB" id="A0A2S2E1S8"/>
<reference evidence="2 3" key="1">
    <citation type="submission" date="2018-05" db="EMBL/GenBank/DDBJ databases">
        <title>Salinimonas sp. HMF8227 Genome sequencing and assembly.</title>
        <authorList>
            <person name="Kang H."/>
            <person name="Kang J."/>
            <person name="Cha I."/>
            <person name="Kim H."/>
            <person name="Joh K."/>
        </authorList>
    </citation>
    <scope>NUCLEOTIDE SEQUENCE [LARGE SCALE GENOMIC DNA]</scope>
    <source>
        <strain evidence="2 3">HMF8227</strain>
    </source>
</reference>
<name>A0A2S2E1S8_9ALTE</name>
<dbReference type="Proteomes" id="UP000245728">
    <property type="component" value="Chromosome"/>
</dbReference>
<feature type="signal peptide" evidence="1">
    <location>
        <begin position="1"/>
        <end position="17"/>
    </location>
</feature>
<accession>A0A2S2E1S8</accession>
<dbReference type="Gene3D" id="2.40.160.20">
    <property type="match status" value="1"/>
</dbReference>
<proteinExistence type="predicted"/>
<organism evidence="2 3">
    <name type="scientific">Saliniradius amylolyticus</name>
    <dbReference type="NCBI Taxonomy" id="2183582"/>
    <lineage>
        <taxon>Bacteria</taxon>
        <taxon>Pseudomonadati</taxon>
        <taxon>Pseudomonadota</taxon>
        <taxon>Gammaproteobacteria</taxon>
        <taxon>Alteromonadales</taxon>
        <taxon>Alteromonadaceae</taxon>
        <taxon>Saliniradius</taxon>
    </lineage>
</organism>
<evidence type="ECO:0000313" key="2">
    <source>
        <dbReference type="EMBL" id="AWL11594.1"/>
    </source>
</evidence>
<gene>
    <name evidence="2" type="ORF">HMF8227_01113</name>
</gene>
<dbReference type="EMBL" id="CP029347">
    <property type="protein sequence ID" value="AWL11594.1"/>
    <property type="molecule type" value="Genomic_DNA"/>
</dbReference>
<feature type="chain" id="PRO_5015496975" description="Outer membrane protein beta-barrel domain-containing protein" evidence="1">
    <location>
        <begin position="18"/>
        <end position="200"/>
    </location>
</feature>
<dbReference type="OrthoDB" id="5974338at2"/>
<protein>
    <recommendedName>
        <fullName evidence="4">Outer membrane protein beta-barrel domain-containing protein</fullName>
    </recommendedName>
</protein>